<dbReference type="InterPro" id="IPR050122">
    <property type="entry name" value="RTK"/>
</dbReference>
<dbReference type="InterPro" id="IPR001064">
    <property type="entry name" value="Beta/gamma_crystallin"/>
</dbReference>
<evidence type="ECO:0000259" key="7">
    <source>
        <dbReference type="PROSITE" id="PS50011"/>
    </source>
</evidence>
<keyword evidence="4" id="KW-0067">ATP-binding</keyword>
<dbReference type="Proteomes" id="UP000094527">
    <property type="component" value="Unassembled WGS sequence"/>
</dbReference>
<evidence type="ECO:0000313" key="9">
    <source>
        <dbReference type="EMBL" id="ODN00462.1"/>
    </source>
</evidence>
<keyword evidence="9" id="KW-0675">Receptor</keyword>
<dbReference type="PROSITE" id="PS50011">
    <property type="entry name" value="PROTEIN_KINASE_DOM"/>
    <property type="match status" value="1"/>
</dbReference>
<accession>A0A1D2N5F9</accession>
<name>A0A1D2N5F9_ORCCI</name>
<dbReference type="InterPro" id="IPR011009">
    <property type="entry name" value="Kinase-like_dom_sf"/>
</dbReference>
<comment type="similarity">
    <text evidence="2">Belongs to the beta/gamma-crystallin family.</text>
</comment>
<keyword evidence="10" id="KW-1185">Reference proteome</keyword>
<evidence type="ECO:0000256" key="3">
    <source>
        <dbReference type="ARBA" id="ARBA00022737"/>
    </source>
</evidence>
<dbReference type="SUPFAM" id="SSF56112">
    <property type="entry name" value="Protein kinase-like (PK-like)"/>
    <property type="match status" value="1"/>
</dbReference>
<evidence type="ECO:0000256" key="1">
    <source>
        <dbReference type="ARBA" id="ARBA00004167"/>
    </source>
</evidence>
<comment type="subcellular location">
    <subcellularLocation>
        <location evidence="1">Membrane</location>
        <topology evidence="1">Single-pass membrane protein</topology>
    </subcellularLocation>
</comment>
<keyword evidence="5" id="KW-0472">Membrane</keyword>
<evidence type="ECO:0000259" key="8">
    <source>
        <dbReference type="PROSITE" id="PS50915"/>
    </source>
</evidence>
<dbReference type="PANTHER" id="PTHR24416">
    <property type="entry name" value="TYROSINE-PROTEIN KINASE RECEPTOR"/>
    <property type="match status" value="1"/>
</dbReference>
<dbReference type="GO" id="GO:0007169">
    <property type="term" value="P:cell surface receptor protein tyrosine kinase signaling pathway"/>
    <property type="evidence" value="ECO:0007669"/>
    <property type="project" value="TreeGrafter"/>
</dbReference>
<keyword evidence="5" id="KW-0812">Transmembrane</keyword>
<dbReference type="EMBL" id="LJIJ01000206">
    <property type="protein sequence ID" value="ODN00462.1"/>
    <property type="molecule type" value="Genomic_DNA"/>
</dbReference>
<keyword evidence="5" id="KW-1133">Transmembrane helix</keyword>
<dbReference type="Pfam" id="PF07714">
    <property type="entry name" value="PK_Tyr_Ser-Thr"/>
    <property type="match status" value="1"/>
</dbReference>
<sequence>MHFTPVLLVLLLASCVQSHDVDLFENARHEGNKTTIHVTNCSNLPVDAINTASSVNTHGRCTKFYDELDCKGHFIKIPTRSSFHHDLINWKFNDRINSVGICTDPCIPEEGQSFSKQRTNSSAFRIVLYEKPHFKGKSYPIEVDGCTPVNENVRKLRMLADTGSVRIPEGKCALVYVDSGNRDGDWNEANCSVDNEFNVYELRDGIPSLNNFEYWGVTRQYIRSVSPCQCQRSSYSDKNFTTDKPPSVVTGNESFLDKNSLWLYRRNNFRDDPVKIPLNFKGCIDLSVGEYRAWEGVAASMYISPGSCIAVHKDHDCNDAFSVEFKLSVPDLSEYNLDSAIRSLSTCSTEVAELSGSCENLVLYTLCLVGFLIICVVLLIALGLMLKRKYKIKYKTIMETLTDKEIDEFLQGLGLELEDESDNVSVSDSRAASIAELGNETESLKFSSDLLAQNQPYNFQLEIPRTQLNYDIKCALGSGEYGIVYKGTLEKANINIPVAIKTMKPYSNGEGLRALLKEVKVMMYVGQHPKIVKLEGCCTNNLRQGTNSGYLYNCSNNCPSQLILNSNSQVNF</sequence>
<dbReference type="InterPro" id="IPR011024">
    <property type="entry name" value="G_crystallin-like"/>
</dbReference>
<dbReference type="GO" id="GO:0005886">
    <property type="term" value="C:plasma membrane"/>
    <property type="evidence" value="ECO:0007669"/>
    <property type="project" value="TreeGrafter"/>
</dbReference>
<dbReference type="GO" id="GO:0043235">
    <property type="term" value="C:receptor complex"/>
    <property type="evidence" value="ECO:0007669"/>
    <property type="project" value="TreeGrafter"/>
</dbReference>
<dbReference type="InterPro" id="IPR001245">
    <property type="entry name" value="Ser-Thr/Tyr_kinase_cat_dom"/>
</dbReference>
<dbReference type="PROSITE" id="PS50915">
    <property type="entry name" value="CRYSTALLIN_BETA_GAMMA"/>
    <property type="match status" value="1"/>
</dbReference>
<keyword evidence="4" id="KW-0547">Nucleotide-binding</keyword>
<proteinExistence type="inferred from homology"/>
<feature type="domain" description="Beta/gamma crystallin 'Greek key'" evidence="8">
    <location>
        <begin position="124"/>
        <end position="169"/>
    </location>
</feature>
<feature type="domain" description="Protein kinase" evidence="7">
    <location>
        <begin position="470"/>
        <end position="572"/>
    </location>
</feature>
<dbReference type="SUPFAM" id="SSF49695">
    <property type="entry name" value="gamma-Crystallin-like"/>
    <property type="match status" value="1"/>
</dbReference>
<comment type="caution">
    <text evidence="9">The sequence shown here is derived from an EMBL/GenBank/DDBJ whole genome shotgun (WGS) entry which is preliminary data.</text>
</comment>
<dbReference type="InterPro" id="IPR000719">
    <property type="entry name" value="Prot_kinase_dom"/>
</dbReference>
<dbReference type="GO" id="GO:0004714">
    <property type="term" value="F:transmembrane receptor protein tyrosine kinase activity"/>
    <property type="evidence" value="ECO:0007669"/>
    <property type="project" value="TreeGrafter"/>
</dbReference>
<feature type="chain" id="PRO_5008905060" evidence="6">
    <location>
        <begin position="19"/>
        <end position="572"/>
    </location>
</feature>
<dbReference type="AlphaFoldDB" id="A0A1D2N5F9"/>
<reference evidence="9 10" key="1">
    <citation type="journal article" date="2016" name="Genome Biol. Evol.">
        <title>Gene Family Evolution Reflects Adaptation to Soil Environmental Stressors in the Genome of the Collembolan Orchesella cincta.</title>
        <authorList>
            <person name="Faddeeva-Vakhrusheva A."/>
            <person name="Derks M.F."/>
            <person name="Anvar S.Y."/>
            <person name="Agamennone V."/>
            <person name="Suring W."/>
            <person name="Smit S."/>
            <person name="van Straalen N.M."/>
            <person name="Roelofs D."/>
        </authorList>
    </citation>
    <scope>NUCLEOTIDE SEQUENCE [LARGE SCALE GENOMIC DNA]</scope>
    <source>
        <tissue evidence="9">Mixed pool</tissue>
    </source>
</reference>
<dbReference type="PANTHER" id="PTHR24416:SF617">
    <property type="entry name" value="RET ONCOGENE, ISOFORM A"/>
    <property type="match status" value="1"/>
</dbReference>
<feature type="transmembrane region" description="Helical" evidence="5">
    <location>
        <begin position="361"/>
        <end position="386"/>
    </location>
</feature>
<evidence type="ECO:0000313" key="10">
    <source>
        <dbReference type="Proteomes" id="UP000094527"/>
    </source>
</evidence>
<dbReference type="Gene3D" id="3.30.200.20">
    <property type="entry name" value="Phosphorylase Kinase, domain 1"/>
    <property type="match status" value="1"/>
</dbReference>
<keyword evidence="6" id="KW-0732">Signal</keyword>
<dbReference type="PROSITE" id="PS00107">
    <property type="entry name" value="PROTEIN_KINASE_ATP"/>
    <property type="match status" value="1"/>
</dbReference>
<gene>
    <name evidence="9" type="ORF">Ocin01_06210</name>
</gene>
<keyword evidence="3" id="KW-0677">Repeat</keyword>
<dbReference type="GO" id="GO:0005524">
    <property type="term" value="F:ATP binding"/>
    <property type="evidence" value="ECO:0007669"/>
    <property type="project" value="UniProtKB-UniRule"/>
</dbReference>
<evidence type="ECO:0000256" key="5">
    <source>
        <dbReference type="SAM" id="Phobius"/>
    </source>
</evidence>
<feature type="signal peptide" evidence="6">
    <location>
        <begin position="1"/>
        <end position="18"/>
    </location>
</feature>
<evidence type="ECO:0000256" key="2">
    <source>
        <dbReference type="ARBA" id="ARBA00009646"/>
    </source>
</evidence>
<feature type="binding site" evidence="4">
    <location>
        <position position="501"/>
    </location>
    <ligand>
        <name>ATP</name>
        <dbReference type="ChEBI" id="CHEBI:30616"/>
    </ligand>
</feature>
<organism evidence="9 10">
    <name type="scientific">Orchesella cincta</name>
    <name type="common">Springtail</name>
    <name type="synonym">Podura cincta</name>
    <dbReference type="NCBI Taxonomy" id="48709"/>
    <lineage>
        <taxon>Eukaryota</taxon>
        <taxon>Metazoa</taxon>
        <taxon>Ecdysozoa</taxon>
        <taxon>Arthropoda</taxon>
        <taxon>Hexapoda</taxon>
        <taxon>Collembola</taxon>
        <taxon>Entomobryomorpha</taxon>
        <taxon>Entomobryoidea</taxon>
        <taxon>Orchesellidae</taxon>
        <taxon>Orchesellinae</taxon>
        <taxon>Orchesella</taxon>
    </lineage>
</organism>
<dbReference type="OrthoDB" id="3256376at2759"/>
<protein>
    <submittedName>
        <fullName evidence="9">Mast/stem cell growth factor receptor kita</fullName>
    </submittedName>
</protein>
<dbReference type="Gene3D" id="2.60.20.10">
    <property type="entry name" value="Crystallins"/>
    <property type="match status" value="2"/>
</dbReference>
<dbReference type="InterPro" id="IPR017441">
    <property type="entry name" value="Protein_kinase_ATP_BS"/>
</dbReference>
<evidence type="ECO:0000256" key="4">
    <source>
        <dbReference type="PROSITE-ProRule" id="PRU10141"/>
    </source>
</evidence>
<evidence type="ECO:0000256" key="6">
    <source>
        <dbReference type="SAM" id="SignalP"/>
    </source>
</evidence>
<dbReference type="STRING" id="48709.A0A1D2N5F9"/>